<accession>A0A1B0CDP0</accession>
<sequence>MLYPENAKSHRQRGGWEGQFTTKPSPTGTENTQIHSNRLTLIAAINIEVICRFSPNYDDHIMN</sequence>
<organism evidence="2 3">
    <name type="scientific">Lutzomyia longipalpis</name>
    <name type="common">Sand fly</name>
    <dbReference type="NCBI Taxonomy" id="7200"/>
    <lineage>
        <taxon>Eukaryota</taxon>
        <taxon>Metazoa</taxon>
        <taxon>Ecdysozoa</taxon>
        <taxon>Arthropoda</taxon>
        <taxon>Hexapoda</taxon>
        <taxon>Insecta</taxon>
        <taxon>Pterygota</taxon>
        <taxon>Neoptera</taxon>
        <taxon>Endopterygota</taxon>
        <taxon>Diptera</taxon>
        <taxon>Nematocera</taxon>
        <taxon>Psychodoidea</taxon>
        <taxon>Psychodidae</taxon>
        <taxon>Lutzomyia</taxon>
        <taxon>Lutzomyia</taxon>
    </lineage>
</organism>
<keyword evidence="3" id="KW-1185">Reference proteome</keyword>
<dbReference type="EMBL" id="AJWK01008069">
    <property type="status" value="NOT_ANNOTATED_CDS"/>
    <property type="molecule type" value="Genomic_DNA"/>
</dbReference>
<protein>
    <submittedName>
        <fullName evidence="2">Uncharacterized protein</fullName>
    </submittedName>
</protein>
<feature type="compositionally biased region" description="Polar residues" evidence="1">
    <location>
        <begin position="19"/>
        <end position="33"/>
    </location>
</feature>
<dbReference type="VEuPathDB" id="VectorBase:LLOJ002460"/>
<dbReference type="EnsemblMetazoa" id="LLOJ002460-RA">
    <property type="protein sequence ID" value="LLOJ002460-PA"/>
    <property type="gene ID" value="LLOJ002460"/>
</dbReference>
<feature type="region of interest" description="Disordered" evidence="1">
    <location>
        <begin position="1"/>
        <end position="33"/>
    </location>
</feature>
<evidence type="ECO:0000313" key="3">
    <source>
        <dbReference type="Proteomes" id="UP000092461"/>
    </source>
</evidence>
<evidence type="ECO:0000256" key="1">
    <source>
        <dbReference type="SAM" id="MobiDB-lite"/>
    </source>
</evidence>
<reference evidence="2" key="1">
    <citation type="submission" date="2020-05" db="UniProtKB">
        <authorList>
            <consortium name="EnsemblMetazoa"/>
        </authorList>
    </citation>
    <scope>IDENTIFICATION</scope>
    <source>
        <strain evidence="2">Jacobina</strain>
    </source>
</reference>
<name>A0A1B0CDP0_LUTLO</name>
<dbReference type="AlphaFoldDB" id="A0A1B0CDP0"/>
<proteinExistence type="predicted"/>
<dbReference type="Proteomes" id="UP000092461">
    <property type="component" value="Unassembled WGS sequence"/>
</dbReference>
<evidence type="ECO:0000313" key="2">
    <source>
        <dbReference type="EnsemblMetazoa" id="LLOJ002460-PA"/>
    </source>
</evidence>